<dbReference type="Pfam" id="PF00560">
    <property type="entry name" value="LRR_1"/>
    <property type="match status" value="3"/>
</dbReference>
<dbReference type="Gramene" id="HORVU.MOREX.r3.3HG0235450.1">
    <property type="protein sequence ID" value="HORVU.MOREX.r3.3HG0235450.1.CDS1"/>
    <property type="gene ID" value="HORVU.MOREX.r3.3HG0235450"/>
</dbReference>
<keyword evidence="5" id="KW-0472">Membrane</keyword>
<evidence type="ECO:0000256" key="5">
    <source>
        <dbReference type="ARBA" id="ARBA00023136"/>
    </source>
</evidence>
<evidence type="ECO:0000313" key="7">
    <source>
        <dbReference type="EnsemblPlants" id="HORVU.MOREX.r3.3HG0235450.1.CDS1"/>
    </source>
</evidence>
<dbReference type="AlphaFoldDB" id="A0A8I6XKC3"/>
<keyword evidence="6" id="KW-0325">Glycoprotein</keyword>
<reference evidence="8" key="1">
    <citation type="journal article" date="2012" name="Nature">
        <title>A physical, genetic and functional sequence assembly of the barley genome.</title>
        <authorList>
            <consortium name="The International Barley Genome Sequencing Consortium"/>
            <person name="Mayer K.F."/>
            <person name="Waugh R."/>
            <person name="Brown J.W."/>
            <person name="Schulman A."/>
            <person name="Langridge P."/>
            <person name="Platzer M."/>
            <person name="Fincher G.B."/>
            <person name="Muehlbauer G.J."/>
            <person name="Sato K."/>
            <person name="Close T.J."/>
            <person name="Wise R.P."/>
            <person name="Stein N."/>
        </authorList>
    </citation>
    <scope>NUCLEOTIDE SEQUENCE [LARGE SCALE GENOMIC DNA]</scope>
    <source>
        <strain evidence="8">cv. Morex</strain>
    </source>
</reference>
<reference evidence="7" key="2">
    <citation type="submission" date="2020-10" db="EMBL/GenBank/DDBJ databases">
        <authorList>
            <person name="Scholz U."/>
            <person name="Mascher M."/>
            <person name="Fiebig A."/>
        </authorList>
    </citation>
    <scope>NUCLEOTIDE SEQUENCE [LARGE SCALE GENOMIC DNA]</scope>
    <source>
        <strain evidence="7">cv. Morex</strain>
    </source>
</reference>
<dbReference type="PANTHER" id="PTHR48061">
    <property type="entry name" value="LEUCINE-RICH REPEAT RECEPTOR PROTEIN KINASE EMS1-LIKE-RELATED"/>
    <property type="match status" value="1"/>
</dbReference>
<dbReference type="Proteomes" id="UP000011116">
    <property type="component" value="Chromosome 3H"/>
</dbReference>
<evidence type="ECO:0000313" key="8">
    <source>
        <dbReference type="Proteomes" id="UP000011116"/>
    </source>
</evidence>
<dbReference type="SUPFAM" id="SSF52058">
    <property type="entry name" value="L domain-like"/>
    <property type="match status" value="1"/>
</dbReference>
<dbReference type="GO" id="GO:0016020">
    <property type="term" value="C:membrane"/>
    <property type="evidence" value="ECO:0007669"/>
    <property type="project" value="UniProtKB-SubCell"/>
</dbReference>
<reference evidence="7" key="3">
    <citation type="submission" date="2022-01" db="UniProtKB">
        <authorList>
            <consortium name="EnsemblPlants"/>
        </authorList>
    </citation>
    <scope>IDENTIFICATION</scope>
    <source>
        <strain evidence="7">subsp. vulgare</strain>
    </source>
</reference>
<evidence type="ECO:0000256" key="1">
    <source>
        <dbReference type="ARBA" id="ARBA00004479"/>
    </source>
</evidence>
<comment type="subcellular location">
    <subcellularLocation>
        <location evidence="1">Membrane</location>
        <topology evidence="1">Single-pass type I membrane protein</topology>
    </subcellularLocation>
</comment>
<evidence type="ECO:0000256" key="2">
    <source>
        <dbReference type="ARBA" id="ARBA00022692"/>
    </source>
</evidence>
<keyword evidence="4" id="KW-1133">Transmembrane helix</keyword>
<dbReference type="PANTHER" id="PTHR48061:SF52">
    <property type="entry name" value="LEUCINE-RICH REPEAT-CONTAINING N-TERMINAL PLANT-TYPE DOMAIN-CONTAINING PROTEIN"/>
    <property type="match status" value="1"/>
</dbReference>
<evidence type="ECO:0008006" key="9">
    <source>
        <dbReference type="Google" id="ProtNLM"/>
    </source>
</evidence>
<keyword evidence="2" id="KW-0812">Transmembrane</keyword>
<evidence type="ECO:0000256" key="6">
    <source>
        <dbReference type="ARBA" id="ARBA00023180"/>
    </source>
</evidence>
<dbReference type="SMR" id="A0A8I6XKC3"/>
<evidence type="ECO:0000256" key="4">
    <source>
        <dbReference type="ARBA" id="ARBA00022989"/>
    </source>
</evidence>
<dbReference type="InterPro" id="IPR046956">
    <property type="entry name" value="RLP23-like"/>
</dbReference>
<proteinExistence type="predicted"/>
<name>A0A8I6XKC3_HORVV</name>
<protein>
    <recommendedName>
        <fullName evidence="9">Leucine rich repeat malectin kinase 1</fullName>
    </recommendedName>
</protein>
<dbReference type="Pfam" id="PF13855">
    <property type="entry name" value="LRR_8"/>
    <property type="match status" value="1"/>
</dbReference>
<dbReference type="InterPro" id="IPR032675">
    <property type="entry name" value="LRR_dom_sf"/>
</dbReference>
<sequence length="324" mass="35540">MCAGDIPKCLFNHPNLEELNLGSNQLSGHLEDVSAPRSSPLYYVVLGYNQLSGHIPKSSFQLTKLQSILLESNKLEGTVELGLLSGLKYLSMLDLSNNMLSVVDGEYPFPSLPSMQDIYLASCNLTKIPSMLRHQYELGDVDLSSNNIDAVIPCWLWKNAKNSIRFNLSHNMFTSLEKCTPLNPTIRSLGFLDLSSNRLEGNLPIPLISSIFGVASLDYSNNSFSSITPSGDIHINSSIKLDLSKNKLNGDIPTAICGGNYEILDLSYNNLTGSVPACLIQHGNAKVLKMRKNQLHGMLPENIGEGCMLQTIDLNSNRIEGKIP</sequence>
<dbReference type="EnsemblPlants" id="HORVU.MOREX.r3.3HG0235450.1">
    <property type="protein sequence ID" value="HORVU.MOREX.r3.3HG0235450.1.CDS1"/>
    <property type="gene ID" value="HORVU.MOREX.r3.3HG0235450"/>
</dbReference>
<keyword evidence="3" id="KW-0732">Signal</keyword>
<evidence type="ECO:0000256" key="3">
    <source>
        <dbReference type="ARBA" id="ARBA00022729"/>
    </source>
</evidence>
<dbReference type="PRINTS" id="PR00019">
    <property type="entry name" value="LEURICHRPT"/>
</dbReference>
<accession>A0A8I6XKC3</accession>
<keyword evidence="8" id="KW-1185">Reference proteome</keyword>
<dbReference type="Gene3D" id="3.80.10.10">
    <property type="entry name" value="Ribonuclease Inhibitor"/>
    <property type="match status" value="2"/>
</dbReference>
<organism evidence="7 8">
    <name type="scientific">Hordeum vulgare subsp. vulgare</name>
    <name type="common">Domesticated barley</name>
    <dbReference type="NCBI Taxonomy" id="112509"/>
    <lineage>
        <taxon>Eukaryota</taxon>
        <taxon>Viridiplantae</taxon>
        <taxon>Streptophyta</taxon>
        <taxon>Embryophyta</taxon>
        <taxon>Tracheophyta</taxon>
        <taxon>Spermatophyta</taxon>
        <taxon>Magnoliopsida</taxon>
        <taxon>Liliopsida</taxon>
        <taxon>Poales</taxon>
        <taxon>Poaceae</taxon>
        <taxon>BOP clade</taxon>
        <taxon>Pooideae</taxon>
        <taxon>Triticodae</taxon>
        <taxon>Triticeae</taxon>
        <taxon>Hordeinae</taxon>
        <taxon>Hordeum</taxon>
    </lineage>
</organism>
<dbReference type="InterPro" id="IPR001611">
    <property type="entry name" value="Leu-rich_rpt"/>
</dbReference>